<reference evidence="13" key="1">
    <citation type="submission" date="2018-06" db="EMBL/GenBank/DDBJ databases">
        <authorList>
            <person name="Zhirakovskaya E."/>
        </authorList>
    </citation>
    <scope>NUCLEOTIDE SEQUENCE</scope>
</reference>
<dbReference type="PANTHER" id="PTHR48086">
    <property type="entry name" value="SODIUM/PROLINE SYMPORTER-RELATED"/>
    <property type="match status" value="1"/>
</dbReference>
<dbReference type="EMBL" id="UOFW01000025">
    <property type="protein sequence ID" value="VAX02763.1"/>
    <property type="molecule type" value="Genomic_DNA"/>
</dbReference>
<keyword evidence="9" id="KW-0915">Sodium</keyword>
<dbReference type="NCBIfam" id="NF006903">
    <property type="entry name" value="PRK09395.1"/>
    <property type="match status" value="1"/>
</dbReference>
<feature type="transmembrane region" description="Helical" evidence="12">
    <location>
        <begin position="375"/>
        <end position="404"/>
    </location>
</feature>
<feature type="transmembrane region" description="Helical" evidence="12">
    <location>
        <begin position="201"/>
        <end position="222"/>
    </location>
</feature>
<comment type="similarity">
    <text evidence="2">Belongs to the sodium:solute symporter (SSF) (TC 2.A.21) family.</text>
</comment>
<keyword evidence="8 12" id="KW-1133">Transmembrane helix</keyword>
<keyword evidence="3" id="KW-0813">Transport</keyword>
<evidence type="ECO:0000256" key="10">
    <source>
        <dbReference type="ARBA" id="ARBA00023065"/>
    </source>
</evidence>
<evidence type="ECO:0000256" key="7">
    <source>
        <dbReference type="ARBA" id="ARBA00022847"/>
    </source>
</evidence>
<evidence type="ECO:0000256" key="2">
    <source>
        <dbReference type="ARBA" id="ARBA00006434"/>
    </source>
</evidence>
<keyword evidence="10" id="KW-0406">Ion transport</keyword>
<evidence type="ECO:0000256" key="3">
    <source>
        <dbReference type="ARBA" id="ARBA00022448"/>
    </source>
</evidence>
<feature type="transmembrane region" description="Helical" evidence="12">
    <location>
        <begin position="517"/>
        <end position="538"/>
    </location>
</feature>
<keyword evidence="7" id="KW-0769">Symport</keyword>
<feature type="transmembrane region" description="Helical" evidence="12">
    <location>
        <begin position="53"/>
        <end position="74"/>
    </location>
</feature>
<protein>
    <submittedName>
        <fullName evidence="13">Acetate permease ActP (Cation/acetate symporter)</fullName>
    </submittedName>
</protein>
<name>A0A3B1ASD0_9ZZZZ</name>
<dbReference type="AlphaFoldDB" id="A0A3B1ASD0"/>
<evidence type="ECO:0000256" key="6">
    <source>
        <dbReference type="ARBA" id="ARBA00022692"/>
    </source>
</evidence>
<keyword evidence="4" id="KW-1003">Cell membrane</keyword>
<evidence type="ECO:0000256" key="8">
    <source>
        <dbReference type="ARBA" id="ARBA00022989"/>
    </source>
</evidence>
<dbReference type="CDD" id="cd11480">
    <property type="entry name" value="SLC5sbd_u4"/>
    <property type="match status" value="1"/>
</dbReference>
<dbReference type="PROSITE" id="PS50283">
    <property type="entry name" value="NA_SOLUT_SYMP_3"/>
    <property type="match status" value="1"/>
</dbReference>
<organism evidence="13">
    <name type="scientific">hydrothermal vent metagenome</name>
    <dbReference type="NCBI Taxonomy" id="652676"/>
    <lineage>
        <taxon>unclassified sequences</taxon>
        <taxon>metagenomes</taxon>
        <taxon>ecological metagenomes</taxon>
    </lineage>
</organism>
<proteinExistence type="inferred from homology"/>
<dbReference type="InterPro" id="IPR050277">
    <property type="entry name" value="Sodium:Solute_Symporter"/>
</dbReference>
<feature type="transmembrane region" description="Helical" evidence="12">
    <location>
        <begin position="425"/>
        <end position="444"/>
    </location>
</feature>
<evidence type="ECO:0000256" key="9">
    <source>
        <dbReference type="ARBA" id="ARBA00023053"/>
    </source>
</evidence>
<dbReference type="PANTHER" id="PTHR48086:SF6">
    <property type="entry name" value="CATION_ACETATE SYMPORTER ACTP"/>
    <property type="match status" value="1"/>
</dbReference>
<dbReference type="NCBIfam" id="TIGR00813">
    <property type="entry name" value="sss"/>
    <property type="match status" value="1"/>
</dbReference>
<evidence type="ECO:0000313" key="13">
    <source>
        <dbReference type="EMBL" id="VAX02763.1"/>
    </source>
</evidence>
<accession>A0A3B1ASD0</accession>
<feature type="transmembrane region" description="Helical" evidence="12">
    <location>
        <begin position="123"/>
        <end position="142"/>
    </location>
</feature>
<dbReference type="InterPro" id="IPR038377">
    <property type="entry name" value="Na/Glc_symporter_sf"/>
</dbReference>
<comment type="subcellular location">
    <subcellularLocation>
        <location evidence="1">Cell inner membrane</location>
        <topology evidence="1">Multi-pass membrane protein</topology>
    </subcellularLocation>
</comment>
<dbReference type="InterPro" id="IPR018212">
    <property type="entry name" value="Na/solute_symporter_CS"/>
</dbReference>
<evidence type="ECO:0000256" key="4">
    <source>
        <dbReference type="ARBA" id="ARBA00022475"/>
    </source>
</evidence>
<evidence type="ECO:0000256" key="11">
    <source>
        <dbReference type="ARBA" id="ARBA00023136"/>
    </source>
</evidence>
<sequence>MSKVMSKMNTRKMIKLFLGSVLGYISLTLYLSAAAHGAGGDISGAMVKQPLNVSAITMFLIFVLATLGITWWAASKTKTKDDFYAAGGGITPWQNGTAIAGDFMSAATFLGITGAIYGFGFDAMILAVGVMAAWPVILFLMAERLRNLGSYTFIDVVSYRLKKKPIRIISAIGSLSVVIFYLIAQMVGAGKLIQLLFGLDYVYAVILVSFLMICYVSFGGMLATTWVQLIKAVLLLIGGTFIAFMVMKSFNFNVEAILSSAADIHPKGVAILAPGLWLKDPIAIISIALTMMFGIMGLPHILMRLFTVKDAKDARKSVFVATTLMGYFYILIIIIGFGAVTFVMNNPDYHDAEGNILGGGNMVALHLTQYMGGDFMLGFMSAVAFATILAVVAGLTLAGAATIAHDLYSKTFKKGPVSSAEEIKISRIATFALGAIAVVLGIAFEHQNVAFVASMALAVAASVNFPILIMSIYWSNMTTKGAIAGGVVGLILSIGLIILGPGVWVSVLGNAEPIFPQVYPTVYSMPLAFIAIWVFSLLDKSPQAEKEKALFDEQLVRSETGIGISGASNH</sequence>
<dbReference type="Pfam" id="PF00474">
    <property type="entry name" value="SSF"/>
    <property type="match status" value="1"/>
</dbReference>
<dbReference type="Gene3D" id="1.20.1730.10">
    <property type="entry name" value="Sodium/glucose cotransporter"/>
    <property type="match status" value="1"/>
</dbReference>
<feature type="transmembrane region" description="Helical" evidence="12">
    <location>
        <begin position="318"/>
        <end position="344"/>
    </location>
</feature>
<gene>
    <name evidence="13" type="ORF">MNBD_ALPHA03-275</name>
</gene>
<feature type="transmembrane region" description="Helical" evidence="12">
    <location>
        <begin position="282"/>
        <end position="306"/>
    </location>
</feature>
<feature type="transmembrane region" description="Helical" evidence="12">
    <location>
        <begin position="481"/>
        <end position="505"/>
    </location>
</feature>
<dbReference type="GO" id="GO:0005886">
    <property type="term" value="C:plasma membrane"/>
    <property type="evidence" value="ECO:0007669"/>
    <property type="project" value="UniProtKB-SubCell"/>
</dbReference>
<evidence type="ECO:0000256" key="12">
    <source>
        <dbReference type="SAM" id="Phobius"/>
    </source>
</evidence>
<evidence type="ECO:0000256" key="1">
    <source>
        <dbReference type="ARBA" id="ARBA00004429"/>
    </source>
</evidence>
<dbReference type="GO" id="GO:0006847">
    <property type="term" value="P:plasma membrane acetate transport"/>
    <property type="evidence" value="ECO:0007669"/>
    <property type="project" value="TreeGrafter"/>
</dbReference>
<feature type="transmembrane region" description="Helical" evidence="12">
    <location>
        <begin position="229"/>
        <end position="247"/>
    </location>
</feature>
<dbReference type="FunFam" id="1.20.1730.10:FF:000001">
    <property type="entry name" value="Cation/acetate symporter ActP"/>
    <property type="match status" value="1"/>
</dbReference>
<dbReference type="GO" id="GO:0015293">
    <property type="term" value="F:symporter activity"/>
    <property type="evidence" value="ECO:0007669"/>
    <property type="project" value="UniProtKB-KW"/>
</dbReference>
<keyword evidence="5" id="KW-0997">Cell inner membrane</keyword>
<feature type="transmembrane region" description="Helical" evidence="12">
    <location>
        <begin position="168"/>
        <end position="189"/>
    </location>
</feature>
<feature type="transmembrane region" description="Helical" evidence="12">
    <location>
        <begin position="450"/>
        <end position="474"/>
    </location>
</feature>
<dbReference type="InterPro" id="IPR001734">
    <property type="entry name" value="Na/solute_symporter"/>
</dbReference>
<dbReference type="PROSITE" id="PS00456">
    <property type="entry name" value="NA_SOLUT_SYMP_1"/>
    <property type="match status" value="1"/>
</dbReference>
<keyword evidence="11 12" id="KW-0472">Membrane</keyword>
<dbReference type="GO" id="GO:0006811">
    <property type="term" value="P:monoatomic ion transport"/>
    <property type="evidence" value="ECO:0007669"/>
    <property type="project" value="UniProtKB-KW"/>
</dbReference>
<dbReference type="GO" id="GO:0015123">
    <property type="term" value="F:acetate transmembrane transporter activity"/>
    <property type="evidence" value="ECO:0007669"/>
    <property type="project" value="TreeGrafter"/>
</dbReference>
<feature type="transmembrane region" description="Helical" evidence="12">
    <location>
        <begin position="95"/>
        <end position="117"/>
    </location>
</feature>
<keyword evidence="6 12" id="KW-0812">Transmembrane</keyword>
<evidence type="ECO:0000256" key="5">
    <source>
        <dbReference type="ARBA" id="ARBA00022519"/>
    </source>
</evidence>